<comment type="caution">
    <text evidence="1">The sequence shown here is derived from an EMBL/GenBank/DDBJ whole genome shotgun (WGS) entry which is preliminary data.</text>
</comment>
<gene>
    <name evidence="1" type="ORF">HMPREF0549_0100</name>
</gene>
<dbReference type="eggNOG" id="ENOG5030BE5">
    <property type="taxonomic scope" value="Bacteria"/>
</dbReference>
<name>C2ERL4_9LACO</name>
<dbReference type="RefSeq" id="WP_003717863.1">
    <property type="nucleotide sequence ID" value="NZ_AZGL01000020.1"/>
</dbReference>
<dbReference type="HOGENOM" id="CLU_2898668_0_0_9"/>
<protein>
    <submittedName>
        <fullName evidence="1">Uncharacterized protein</fullName>
    </submittedName>
</protein>
<sequence>MVQSFINGMDSAIKYKRSLAQTVVDMYGYEVLKKHLITFEGITKTGHRINIPITEGMLNVPD</sequence>
<dbReference type="AlphaFoldDB" id="C2ERL4"/>
<dbReference type="EMBL" id="ACGV01000008">
    <property type="protein sequence ID" value="EEJ41445.1"/>
    <property type="molecule type" value="Genomic_DNA"/>
</dbReference>
<evidence type="ECO:0000313" key="1">
    <source>
        <dbReference type="EMBL" id="EEJ41445.1"/>
    </source>
</evidence>
<accession>C2ERL4</accession>
<dbReference type="Proteomes" id="UP000004483">
    <property type="component" value="Unassembled WGS sequence"/>
</dbReference>
<evidence type="ECO:0000313" key="2">
    <source>
        <dbReference type="Proteomes" id="UP000004483"/>
    </source>
</evidence>
<proteinExistence type="predicted"/>
<dbReference type="OrthoDB" id="9876707at2"/>
<dbReference type="STRING" id="1423814.HMPREF0549_0100"/>
<organism evidence="1 2">
    <name type="scientific">Limosilactobacillus vaginalis DSM 5837 = ATCC 49540</name>
    <dbReference type="NCBI Taxonomy" id="1423814"/>
    <lineage>
        <taxon>Bacteria</taxon>
        <taxon>Bacillati</taxon>
        <taxon>Bacillota</taxon>
        <taxon>Bacilli</taxon>
        <taxon>Lactobacillales</taxon>
        <taxon>Lactobacillaceae</taxon>
        <taxon>Limosilactobacillus</taxon>
    </lineage>
</organism>
<reference evidence="1 2" key="1">
    <citation type="submission" date="2009-01" db="EMBL/GenBank/DDBJ databases">
        <authorList>
            <person name="Qin X."/>
            <person name="Bachman B."/>
            <person name="Battles P."/>
            <person name="Bell A."/>
            <person name="Bess C."/>
            <person name="Bickham C."/>
            <person name="Chaboub L."/>
            <person name="Chen D."/>
            <person name="Coyle M."/>
            <person name="Deiros D.R."/>
            <person name="Dinh H."/>
            <person name="Forbes L."/>
            <person name="Fowler G."/>
            <person name="Francisco L."/>
            <person name="Fu Q."/>
            <person name="Gubbala S."/>
            <person name="Hale W."/>
            <person name="Han Y."/>
            <person name="Hemphill L."/>
            <person name="Highlander S.K."/>
            <person name="Hirani K."/>
            <person name="Hogues M."/>
            <person name="Jackson L."/>
            <person name="Jakkamsetti A."/>
            <person name="Javaid M."/>
            <person name="Jiang H."/>
            <person name="Korchina V."/>
            <person name="Kovar C."/>
            <person name="Lara F."/>
            <person name="Lee S."/>
            <person name="Mata R."/>
            <person name="Mathew T."/>
            <person name="Moen C."/>
            <person name="Morales K."/>
            <person name="Munidasa M."/>
            <person name="Nazareth L."/>
            <person name="Ngo R."/>
            <person name="Nguyen L."/>
            <person name="Okwuonu G."/>
            <person name="Ongeri F."/>
            <person name="Patil S."/>
            <person name="Petrosino J."/>
            <person name="Pham C."/>
            <person name="Pham P."/>
            <person name="Pu L.-L."/>
            <person name="Puazo M."/>
            <person name="Raj R."/>
            <person name="Reid J."/>
            <person name="Rouhana J."/>
            <person name="Saada N."/>
            <person name="Shang Y."/>
            <person name="Simmons D."/>
            <person name="Thornton R."/>
            <person name="Warren J."/>
            <person name="Weissenberger G."/>
            <person name="Zhang J."/>
            <person name="Zhang L."/>
            <person name="Zhou C."/>
            <person name="Zhu D."/>
            <person name="Muzny D."/>
            <person name="Worley K."/>
            <person name="Gibbs R."/>
        </authorList>
    </citation>
    <scope>NUCLEOTIDE SEQUENCE [LARGE SCALE GENOMIC DNA]</scope>
    <source>
        <strain evidence="1 2">ATCC 49540</strain>
    </source>
</reference>